<dbReference type="PROSITE" id="PS50035">
    <property type="entry name" value="PLD"/>
    <property type="match status" value="1"/>
</dbReference>
<dbReference type="InterPro" id="IPR001736">
    <property type="entry name" value="PLipase_D/transphosphatidylase"/>
</dbReference>
<proteinExistence type="inferred from homology"/>
<evidence type="ECO:0000256" key="1">
    <source>
        <dbReference type="ARBA" id="ARBA00008664"/>
    </source>
</evidence>
<dbReference type="AlphaFoldDB" id="A0A443RZ41"/>
<sequence length="362" mass="41130">MSTFYAFLSLINNAKHSLDIAALELSLLCEDQSEEVYGCKIGEIILNSIINATKIRNVNVRIALSTKFLAGNTRINAILLAEAGVKIQYVSMERGALKTKLLIADKSSAYIGSAYLDWRSCCWRCKQVVRDMNNIFELYWIFGKNNSALYSVSLLRFSTKYNIENPMKINSASGITEAYVCSSPKKFNAIGRTDAIKGLLQVIENAETFIHINVLSFLPIFKSTNKYWPDIDVALRTAVISKNVSIKFMVGKWPHTSKDQFVFLQSLDILSQLKNSGNFHSKLFKLPALPEKVEYTRFSRNNYMITDKQVFIGTLEWNGNYFAFDTGIAFVATYSSNENNLRKTVESIFERDWNSQYTLSQN</sequence>
<comment type="caution">
    <text evidence="3">The sequence shown here is derived from an EMBL/GenBank/DDBJ whole genome shotgun (WGS) entry which is preliminary data.</text>
</comment>
<dbReference type="EMBL" id="NCKV01017020">
    <property type="protein sequence ID" value="RWS20532.1"/>
    <property type="molecule type" value="Genomic_DNA"/>
</dbReference>
<organism evidence="3 4">
    <name type="scientific">Leptotrombidium deliense</name>
    <dbReference type="NCBI Taxonomy" id="299467"/>
    <lineage>
        <taxon>Eukaryota</taxon>
        <taxon>Metazoa</taxon>
        <taxon>Ecdysozoa</taxon>
        <taxon>Arthropoda</taxon>
        <taxon>Chelicerata</taxon>
        <taxon>Arachnida</taxon>
        <taxon>Acari</taxon>
        <taxon>Acariformes</taxon>
        <taxon>Trombidiformes</taxon>
        <taxon>Prostigmata</taxon>
        <taxon>Anystina</taxon>
        <taxon>Parasitengona</taxon>
        <taxon>Trombiculoidea</taxon>
        <taxon>Trombiculidae</taxon>
        <taxon>Leptotrombidium</taxon>
    </lineage>
</organism>
<evidence type="ECO:0000313" key="4">
    <source>
        <dbReference type="Proteomes" id="UP000288716"/>
    </source>
</evidence>
<dbReference type="InterPro" id="IPR050874">
    <property type="entry name" value="Diverse_PLD-related"/>
</dbReference>
<dbReference type="GO" id="GO:0003824">
    <property type="term" value="F:catalytic activity"/>
    <property type="evidence" value="ECO:0007669"/>
    <property type="project" value="InterPro"/>
</dbReference>
<dbReference type="PANTHER" id="PTHR10185">
    <property type="entry name" value="PHOSPHOLIPASE D - RELATED"/>
    <property type="match status" value="1"/>
</dbReference>
<dbReference type="Proteomes" id="UP000288716">
    <property type="component" value="Unassembled WGS sequence"/>
</dbReference>
<feature type="domain" description="PLD phosphodiesterase" evidence="2">
    <location>
        <begin position="93"/>
        <end position="120"/>
    </location>
</feature>
<evidence type="ECO:0000259" key="2">
    <source>
        <dbReference type="PROSITE" id="PS50035"/>
    </source>
</evidence>
<evidence type="ECO:0000313" key="3">
    <source>
        <dbReference type="EMBL" id="RWS20532.1"/>
    </source>
</evidence>
<dbReference type="SUPFAM" id="SSF56024">
    <property type="entry name" value="Phospholipase D/nuclease"/>
    <property type="match status" value="2"/>
</dbReference>
<dbReference type="PANTHER" id="PTHR10185:SF17">
    <property type="entry name" value="GM01519P-RELATED"/>
    <property type="match status" value="1"/>
</dbReference>
<dbReference type="CDD" id="cd09107">
    <property type="entry name" value="PLDc_vPLD3_4_5_like_2"/>
    <property type="match status" value="1"/>
</dbReference>
<protein>
    <submittedName>
        <fullName evidence="3">Protein K4-like protein</fullName>
    </submittedName>
</protein>
<reference evidence="3 4" key="1">
    <citation type="journal article" date="2018" name="Gigascience">
        <title>Genomes of trombidid mites reveal novel predicted allergens and laterally-transferred genes associated with secondary metabolism.</title>
        <authorList>
            <person name="Dong X."/>
            <person name="Chaisiri K."/>
            <person name="Xia D."/>
            <person name="Armstrong S.D."/>
            <person name="Fang Y."/>
            <person name="Donnelly M.J."/>
            <person name="Kadowaki T."/>
            <person name="McGarry J.W."/>
            <person name="Darby A.C."/>
            <person name="Makepeace B.L."/>
        </authorList>
    </citation>
    <scope>NUCLEOTIDE SEQUENCE [LARGE SCALE GENOMIC DNA]</scope>
    <source>
        <strain evidence="3">UoL-UT</strain>
    </source>
</reference>
<name>A0A443RZ41_9ACAR</name>
<dbReference type="Gene3D" id="3.30.870.10">
    <property type="entry name" value="Endonuclease Chain A"/>
    <property type="match status" value="2"/>
</dbReference>
<keyword evidence="4" id="KW-1185">Reference proteome</keyword>
<dbReference type="OrthoDB" id="6491832at2759"/>
<dbReference type="VEuPathDB" id="VectorBase:LDEU011508"/>
<comment type="similarity">
    <text evidence="1">Belongs to the phospholipase D family.</text>
</comment>
<dbReference type="STRING" id="299467.A0A443RZ41"/>
<dbReference type="Pfam" id="PF13918">
    <property type="entry name" value="PLDc_3"/>
    <property type="match status" value="1"/>
</dbReference>
<accession>A0A443RZ41</accession>
<gene>
    <name evidence="3" type="ORF">B4U80_12060</name>
</gene>
<dbReference type="InterPro" id="IPR032803">
    <property type="entry name" value="PLDc_3"/>
</dbReference>